<dbReference type="NCBIfam" id="TIGR03417">
    <property type="entry name" value="chol_sulfatase"/>
    <property type="match status" value="1"/>
</dbReference>
<comment type="caution">
    <text evidence="6">The sequence shown here is derived from an EMBL/GenBank/DDBJ whole genome shotgun (WGS) entry which is preliminary data.</text>
</comment>
<dbReference type="AlphaFoldDB" id="A0A7Y0HGF5"/>
<dbReference type="InterPro" id="IPR017850">
    <property type="entry name" value="Alkaline_phosphatase_core_sf"/>
</dbReference>
<dbReference type="InterPro" id="IPR025863">
    <property type="entry name" value="Choline_sulf_C_dom"/>
</dbReference>
<proteinExistence type="inferred from homology"/>
<protein>
    <submittedName>
        <fullName evidence="6">Choline-sulfatase</fullName>
        <ecNumber evidence="6">3.1.6.6</ecNumber>
    </submittedName>
</protein>
<dbReference type="Proteomes" id="UP000539372">
    <property type="component" value="Unassembled WGS sequence"/>
</dbReference>
<dbReference type="InterPro" id="IPR024607">
    <property type="entry name" value="Sulfatase_CS"/>
</dbReference>
<dbReference type="SUPFAM" id="SSF53649">
    <property type="entry name" value="Alkaline phosphatase-like"/>
    <property type="match status" value="1"/>
</dbReference>
<dbReference type="Pfam" id="PF00884">
    <property type="entry name" value="Sulfatase"/>
    <property type="match status" value="1"/>
</dbReference>
<keyword evidence="3 6" id="KW-0378">Hydrolase</keyword>
<evidence type="ECO:0000259" key="4">
    <source>
        <dbReference type="Pfam" id="PF00884"/>
    </source>
</evidence>
<sequence length="513" mass="57667">MAVKNILIVMADQLTPFMVGCYGNHAVKTPNLDRLARNGIRFDAAYCNSPLCTPGRYAFMTGQYISRIGGWDNAAYLPSTVPTFAHYLRLMGYRTGLAGKMHFVGPDQLHGFEERYTTDVYPADFGWVPEWRAPDDRIDLWYHNMSSVVQAGPAAITNQLAYDDEVGAASIRAIYDAVRAEDDRPFCIVSSFIHPHDPYAARKSYWDMYDGVDIPMPRVPRPAREDNDPHSLRLEKVIALDAVDIDDEDIARARRAYMANVTYVDDWLGRLQQTLEECGIADETAIVFVSDHGDMLGERGLWYKMSFFEWSCRVPLIVSVPGMENAGTVESRPVSQVDVTPTLLEIAAAATGRPVPEPVDPLDGTSLLSLGDRNETRVEYTAEGTGQPMLMLRKGSWKYTCCPNDPEQLFDLAADPDELHNLAGDAVQADRMADFRATAQAHWNTDDIYAKVLDSQNRRRILSGALKIGAHTGWDWQIKRDATEEYSRSHMDLTKHDIASRYPRPVSFNPKWS</sequence>
<dbReference type="CDD" id="cd16032">
    <property type="entry name" value="choline-sulfatase"/>
    <property type="match status" value="1"/>
</dbReference>
<evidence type="ECO:0000256" key="2">
    <source>
        <dbReference type="ARBA" id="ARBA00022723"/>
    </source>
</evidence>
<dbReference type="InterPro" id="IPR017785">
    <property type="entry name" value="Choline-sulfatase"/>
</dbReference>
<feature type="domain" description="Sulfatase N-terminal" evidence="4">
    <location>
        <begin position="4"/>
        <end position="347"/>
    </location>
</feature>
<dbReference type="PANTHER" id="PTHR45953">
    <property type="entry name" value="IDURONATE 2-SULFATASE"/>
    <property type="match status" value="1"/>
</dbReference>
<dbReference type="Gene3D" id="3.40.720.10">
    <property type="entry name" value="Alkaline Phosphatase, subunit A"/>
    <property type="match status" value="1"/>
</dbReference>
<keyword evidence="2" id="KW-0479">Metal-binding</keyword>
<dbReference type="GO" id="GO:0047753">
    <property type="term" value="F:choline-sulfatase activity"/>
    <property type="evidence" value="ECO:0007669"/>
    <property type="project" value="UniProtKB-EC"/>
</dbReference>
<feature type="domain" description="Choline sulfatase enzyme C-terminal" evidence="5">
    <location>
        <begin position="451"/>
        <end position="502"/>
    </location>
</feature>
<reference evidence="6 7" key="1">
    <citation type="submission" date="2020-04" db="EMBL/GenBank/DDBJ databases">
        <title>Rhodospirillaceae bacterium KN72 isolated from deep sea.</title>
        <authorList>
            <person name="Zhang D.-C."/>
        </authorList>
    </citation>
    <scope>NUCLEOTIDE SEQUENCE [LARGE SCALE GENOMIC DNA]</scope>
    <source>
        <strain evidence="6 7">KN72</strain>
    </source>
</reference>
<comment type="similarity">
    <text evidence="1">Belongs to the sulfatase family.</text>
</comment>
<evidence type="ECO:0000313" key="6">
    <source>
        <dbReference type="EMBL" id="NMM44872.1"/>
    </source>
</evidence>
<dbReference type="PANTHER" id="PTHR45953:SF1">
    <property type="entry name" value="IDURONATE 2-SULFATASE"/>
    <property type="match status" value="1"/>
</dbReference>
<organism evidence="6 7">
    <name type="scientific">Pacificispira spongiicola</name>
    <dbReference type="NCBI Taxonomy" id="2729598"/>
    <lineage>
        <taxon>Bacteria</taxon>
        <taxon>Pseudomonadati</taxon>
        <taxon>Pseudomonadota</taxon>
        <taxon>Alphaproteobacteria</taxon>
        <taxon>Rhodospirillales</taxon>
        <taxon>Rhodospirillaceae</taxon>
        <taxon>Pacificispira</taxon>
    </lineage>
</organism>
<dbReference type="PROSITE" id="PS00149">
    <property type="entry name" value="SULFATASE_2"/>
    <property type="match status" value="1"/>
</dbReference>
<dbReference type="FunFam" id="3.40.720.10:FF:000032">
    <property type="entry name" value="Choline sulfatase"/>
    <property type="match status" value="1"/>
</dbReference>
<dbReference type="EC" id="3.1.6.6" evidence="6"/>
<dbReference type="Pfam" id="PF12411">
    <property type="entry name" value="Choline_sulf_C"/>
    <property type="match status" value="1"/>
</dbReference>
<dbReference type="InterPro" id="IPR000917">
    <property type="entry name" value="Sulfatase_N"/>
</dbReference>
<evidence type="ECO:0000256" key="3">
    <source>
        <dbReference type="ARBA" id="ARBA00022801"/>
    </source>
</evidence>
<dbReference type="EMBL" id="JABBNT010000003">
    <property type="protein sequence ID" value="NMM44872.1"/>
    <property type="molecule type" value="Genomic_DNA"/>
</dbReference>
<name>A0A7Y0HGF5_9PROT</name>
<evidence type="ECO:0000259" key="5">
    <source>
        <dbReference type="Pfam" id="PF12411"/>
    </source>
</evidence>
<keyword evidence="7" id="KW-1185">Reference proteome</keyword>
<accession>A0A7Y0HGF5</accession>
<dbReference type="GO" id="GO:0046872">
    <property type="term" value="F:metal ion binding"/>
    <property type="evidence" value="ECO:0007669"/>
    <property type="project" value="UniProtKB-KW"/>
</dbReference>
<dbReference type="RefSeq" id="WP_169625260.1">
    <property type="nucleotide sequence ID" value="NZ_JABBNT010000003.1"/>
</dbReference>
<gene>
    <name evidence="6" type="primary">betC</name>
    <name evidence="6" type="ORF">HH303_10320</name>
</gene>
<evidence type="ECO:0000256" key="1">
    <source>
        <dbReference type="ARBA" id="ARBA00008779"/>
    </source>
</evidence>
<evidence type="ECO:0000313" key="7">
    <source>
        <dbReference type="Proteomes" id="UP000539372"/>
    </source>
</evidence>
<dbReference type="GO" id="GO:0005737">
    <property type="term" value="C:cytoplasm"/>
    <property type="evidence" value="ECO:0007669"/>
    <property type="project" value="TreeGrafter"/>
</dbReference>